<dbReference type="SUPFAM" id="SSF53067">
    <property type="entry name" value="Actin-like ATPase domain"/>
    <property type="match status" value="2"/>
</dbReference>
<reference evidence="7" key="1">
    <citation type="journal article" date="2015" name="ISME J.">
        <title>Draft Genome Sequence of Streptomyces incarnatus NRRL8089, which Produces the Nucleoside Antibiotic Sinefungin.</title>
        <authorList>
            <person name="Oshima K."/>
            <person name="Hattori M."/>
            <person name="Shimizu H."/>
            <person name="Fukuda K."/>
            <person name="Nemoto M."/>
            <person name="Inagaki K."/>
            <person name="Tamura T."/>
        </authorList>
    </citation>
    <scope>NUCLEOTIDE SEQUENCE</scope>
    <source>
        <strain evidence="7">FACHB-1277</strain>
    </source>
</reference>
<protein>
    <submittedName>
        <fullName evidence="7">Hsp70 family protein</fullName>
    </submittedName>
</protein>
<keyword evidence="8" id="KW-1185">Reference proteome</keyword>
<dbReference type="RefSeq" id="WP_190350313.1">
    <property type="nucleotide sequence ID" value="NZ_JACJPY010000016.1"/>
</dbReference>
<name>A0A926USF5_9CYAN</name>
<dbReference type="GO" id="GO:0005524">
    <property type="term" value="F:ATP binding"/>
    <property type="evidence" value="ECO:0007669"/>
    <property type="project" value="UniProtKB-KW"/>
</dbReference>
<evidence type="ECO:0000313" key="8">
    <source>
        <dbReference type="Proteomes" id="UP000631421"/>
    </source>
</evidence>
<dbReference type="EMBL" id="JACJPY010000016">
    <property type="protein sequence ID" value="MBD2149941.1"/>
    <property type="molecule type" value="Genomic_DNA"/>
</dbReference>
<keyword evidence="4" id="KW-0346">Stress response</keyword>
<dbReference type="InterPro" id="IPR043129">
    <property type="entry name" value="ATPase_NBD"/>
</dbReference>
<evidence type="ECO:0000256" key="1">
    <source>
        <dbReference type="ARBA" id="ARBA00007381"/>
    </source>
</evidence>
<evidence type="ECO:0000256" key="2">
    <source>
        <dbReference type="ARBA" id="ARBA00022741"/>
    </source>
</evidence>
<gene>
    <name evidence="7" type="ORF">H6F44_07375</name>
</gene>
<dbReference type="InterPro" id="IPR013126">
    <property type="entry name" value="Hsp_70_fam"/>
</dbReference>
<comment type="caution">
    <text evidence="7">The sequence shown here is derived from an EMBL/GenBank/DDBJ whole genome shotgun (WGS) entry which is preliminary data.</text>
</comment>
<dbReference type="PANTHER" id="PTHR19375">
    <property type="entry name" value="HEAT SHOCK PROTEIN 70KDA"/>
    <property type="match status" value="1"/>
</dbReference>
<comment type="similarity">
    <text evidence="1 6">Belongs to the heat shock protein 70 family.</text>
</comment>
<keyword evidence="5" id="KW-0143">Chaperone</keyword>
<keyword evidence="3 6" id="KW-0067">ATP-binding</keyword>
<dbReference type="Gene3D" id="3.30.420.40">
    <property type="match status" value="3"/>
</dbReference>
<dbReference type="GO" id="GO:0140662">
    <property type="term" value="F:ATP-dependent protein folding chaperone"/>
    <property type="evidence" value="ECO:0007669"/>
    <property type="project" value="InterPro"/>
</dbReference>
<dbReference type="PRINTS" id="PR00301">
    <property type="entry name" value="HEATSHOCK70"/>
</dbReference>
<proteinExistence type="inferred from homology"/>
<evidence type="ECO:0000313" key="7">
    <source>
        <dbReference type="EMBL" id="MBD2149941.1"/>
    </source>
</evidence>
<evidence type="ECO:0000256" key="6">
    <source>
        <dbReference type="RuleBase" id="RU003322"/>
    </source>
</evidence>
<evidence type="ECO:0000256" key="3">
    <source>
        <dbReference type="ARBA" id="ARBA00022840"/>
    </source>
</evidence>
<keyword evidence="2 6" id="KW-0547">Nucleotide-binding</keyword>
<organism evidence="7 8">
    <name type="scientific">Pseudanabaena cinerea FACHB-1277</name>
    <dbReference type="NCBI Taxonomy" id="2949581"/>
    <lineage>
        <taxon>Bacteria</taxon>
        <taxon>Bacillati</taxon>
        <taxon>Cyanobacteriota</taxon>
        <taxon>Cyanophyceae</taxon>
        <taxon>Pseudanabaenales</taxon>
        <taxon>Pseudanabaenaceae</taxon>
        <taxon>Pseudanabaena</taxon>
        <taxon>Pseudanabaena cinerea</taxon>
    </lineage>
</organism>
<dbReference type="PROSITE" id="PS00329">
    <property type="entry name" value="HSP70_2"/>
    <property type="match status" value="1"/>
</dbReference>
<reference evidence="7" key="2">
    <citation type="submission" date="2020-08" db="EMBL/GenBank/DDBJ databases">
        <authorList>
            <person name="Chen M."/>
            <person name="Teng W."/>
            <person name="Zhao L."/>
            <person name="Hu C."/>
            <person name="Zhou Y."/>
            <person name="Han B."/>
            <person name="Song L."/>
            <person name="Shu W."/>
        </authorList>
    </citation>
    <scope>NUCLEOTIDE SEQUENCE</scope>
    <source>
        <strain evidence="7">FACHB-1277</strain>
    </source>
</reference>
<evidence type="ECO:0000256" key="5">
    <source>
        <dbReference type="ARBA" id="ARBA00023186"/>
    </source>
</evidence>
<accession>A0A926USF5</accession>
<dbReference type="Proteomes" id="UP000631421">
    <property type="component" value="Unassembled WGS sequence"/>
</dbReference>
<dbReference type="InterPro" id="IPR018181">
    <property type="entry name" value="Heat_shock_70_CS"/>
</dbReference>
<sequence length="548" mass="61636">MQYAIDFGTSNTVVARINEQGVVETVSLDGYSDLVANNPPLIPSYVYVQNAVTEDVLIGQQVSDRGLDRQTGRQIQEPRFFKAFKRGIGAQVAFVPELDGCEVGFELVGKWFLRKLIQQLPDVDSLIFTVPVDSFEPYRQWLGNVCAELQIAQVRMIDEPTAAALGYGISGGDERVLVVDFGGGTLDLSLVQLTFGQGQMQSESTSQRRSPLGVLLKWGDRLFNQSNDAANSSSNAINSSVARVIAKTGQNLGGIDIDNWIFDYFQRSLGLPKDIFKNSLVMRLVERIKIALSNGESFTEVYFDDQNFASYELTLTRSQLREILEQHKFFVSLDKALSQIQQQAMRQNFDWESIDAVLFVGGTSQISAVQDWALGRFASSKLKFDKPFEAIAHGAIVQNWQLQDLLYHSYGIRYWDKRYKRQNWHPIIKAGQTYPLEKPVELTLGASVAKQPSIELVIGELGETDVEVYFEDDRLITRLLDKKQVAVQVLNDSDQGRVIAKLDPLGEIGSDRIMVFFQVDRDRQLIITVLDLLTKQNLLEDMPVVQLI</sequence>
<evidence type="ECO:0000256" key="4">
    <source>
        <dbReference type="ARBA" id="ARBA00023016"/>
    </source>
</evidence>
<dbReference type="AlphaFoldDB" id="A0A926USF5"/>
<dbReference type="Gene3D" id="3.90.640.10">
    <property type="entry name" value="Actin, Chain A, domain 4"/>
    <property type="match status" value="1"/>
</dbReference>
<dbReference type="Pfam" id="PF00012">
    <property type="entry name" value="HSP70"/>
    <property type="match status" value="2"/>
</dbReference>